<dbReference type="Gene3D" id="1.10.10.60">
    <property type="entry name" value="Homeodomain-like"/>
    <property type="match status" value="1"/>
</dbReference>
<dbReference type="Pfam" id="PF00158">
    <property type="entry name" value="Sigma54_activat"/>
    <property type="match status" value="1"/>
</dbReference>
<dbReference type="EMBL" id="FZQB01000019">
    <property type="protein sequence ID" value="SNT76354.1"/>
    <property type="molecule type" value="Genomic_DNA"/>
</dbReference>
<dbReference type="PROSITE" id="PS00675">
    <property type="entry name" value="SIGMA54_INTERACT_1"/>
    <property type="match status" value="1"/>
</dbReference>
<dbReference type="InterPro" id="IPR011006">
    <property type="entry name" value="CheY-like_superfamily"/>
</dbReference>
<dbReference type="Pfam" id="PF02954">
    <property type="entry name" value="HTH_8"/>
    <property type="match status" value="1"/>
</dbReference>
<evidence type="ECO:0000313" key="11">
    <source>
        <dbReference type="Proteomes" id="UP000198307"/>
    </source>
</evidence>
<keyword evidence="4" id="KW-0902">Two-component regulatory system</keyword>
<feature type="domain" description="Sigma-54 factor interaction" evidence="8">
    <location>
        <begin position="146"/>
        <end position="358"/>
    </location>
</feature>
<dbReference type="GO" id="GO:0005524">
    <property type="term" value="F:ATP binding"/>
    <property type="evidence" value="ECO:0007669"/>
    <property type="project" value="UniProtKB-KW"/>
</dbReference>
<dbReference type="Proteomes" id="UP000198307">
    <property type="component" value="Unassembled WGS sequence"/>
</dbReference>
<dbReference type="FunFam" id="1.10.10.60:FF:000179">
    <property type="entry name" value="Two component, sigma54 specific, transcriptional regulator, Fis family"/>
    <property type="match status" value="1"/>
</dbReference>
<evidence type="ECO:0000256" key="3">
    <source>
        <dbReference type="ARBA" id="ARBA00022840"/>
    </source>
</evidence>
<dbReference type="InterPro" id="IPR002078">
    <property type="entry name" value="Sigma_54_int"/>
</dbReference>
<dbReference type="FunFam" id="3.40.50.300:FF:001812">
    <property type="entry name" value="C4-dicarboxylate transport transcriptional regulatory protein DctD"/>
    <property type="match status" value="1"/>
</dbReference>
<accession>A0A239Q1H5</accession>
<dbReference type="GO" id="GO:0043565">
    <property type="term" value="F:sequence-specific DNA binding"/>
    <property type="evidence" value="ECO:0007669"/>
    <property type="project" value="InterPro"/>
</dbReference>
<evidence type="ECO:0000259" key="9">
    <source>
        <dbReference type="PROSITE" id="PS50110"/>
    </source>
</evidence>
<feature type="modified residue" description="4-aspartylphosphate" evidence="7">
    <location>
        <position position="55"/>
    </location>
</feature>
<dbReference type="InterPro" id="IPR001789">
    <property type="entry name" value="Sig_transdc_resp-reg_receiver"/>
</dbReference>
<dbReference type="PROSITE" id="PS50045">
    <property type="entry name" value="SIGMA54_INTERACT_4"/>
    <property type="match status" value="1"/>
</dbReference>
<evidence type="ECO:0000259" key="8">
    <source>
        <dbReference type="PROSITE" id="PS50045"/>
    </source>
</evidence>
<dbReference type="SUPFAM" id="SSF52540">
    <property type="entry name" value="P-loop containing nucleoside triphosphate hydrolases"/>
    <property type="match status" value="1"/>
</dbReference>
<gene>
    <name evidence="10" type="ORF">SAMN05444959_1191</name>
</gene>
<keyword evidence="5" id="KW-0805">Transcription regulation</keyword>
<dbReference type="Pfam" id="PF25601">
    <property type="entry name" value="AAA_lid_14"/>
    <property type="match status" value="1"/>
</dbReference>
<dbReference type="InterPro" id="IPR025662">
    <property type="entry name" value="Sigma_54_int_dom_ATP-bd_1"/>
</dbReference>
<dbReference type="FunFam" id="3.40.50.2300:FF:000018">
    <property type="entry name" value="DNA-binding transcriptional regulator NtrC"/>
    <property type="match status" value="1"/>
</dbReference>
<dbReference type="AlphaFoldDB" id="A0A239Q1H5"/>
<dbReference type="InterPro" id="IPR058031">
    <property type="entry name" value="AAA_lid_NorR"/>
</dbReference>
<organism evidence="10 11">
    <name type="scientific">Paracoccus seriniphilus</name>
    <dbReference type="NCBI Taxonomy" id="184748"/>
    <lineage>
        <taxon>Bacteria</taxon>
        <taxon>Pseudomonadati</taxon>
        <taxon>Pseudomonadota</taxon>
        <taxon>Alphaproteobacteria</taxon>
        <taxon>Rhodobacterales</taxon>
        <taxon>Paracoccaceae</taxon>
        <taxon>Paracoccus</taxon>
    </lineage>
</organism>
<dbReference type="SMART" id="SM00382">
    <property type="entry name" value="AAA"/>
    <property type="match status" value="1"/>
</dbReference>
<evidence type="ECO:0000256" key="1">
    <source>
        <dbReference type="ARBA" id="ARBA00022553"/>
    </source>
</evidence>
<dbReference type="Gene3D" id="1.10.8.60">
    <property type="match status" value="1"/>
</dbReference>
<dbReference type="Gene3D" id="3.40.50.300">
    <property type="entry name" value="P-loop containing nucleotide triphosphate hydrolases"/>
    <property type="match status" value="1"/>
</dbReference>
<sequence>MSRKLKIAIVDDEPDMRESISQWLVLSGFETETFASAEEALKVIGPDWPGVVVSDIRMPGMDGIAFLKRLMGLDSGLPVIMITGHGDVPMAVEAMRLGAMDFMEKPFNPDKMTTLAKKATQARRLTLDNRALRRDLSEGQQVMSKLIGSSPVMERLREDILDLGQADGHVLIDGETGTGKTLVAHALHAVGPRASRKFVPVSCAAYNDEALTARLFGPMEDGLPAVEEARGGTLCLEDIEALSEPLQARLLAFISEQAGAVEARIIAISNARGEGRKAEDSLRPDLFYRLSALKITLPPLRARGEDILALFTRMADQFAEEYGCEPPQVSAQEAAQLLQAPWPGNIRQLINVAERAVLQNRRGSGSIASLLMADGDDNQQATTTEGKPLKEYVESFEKMLIDNTMRRHKGSIASVMEELCLPRRTLNEKMAKYGLQRGDYL</sequence>
<dbReference type="PANTHER" id="PTHR32071">
    <property type="entry name" value="TRANSCRIPTIONAL REGULATORY PROTEIN"/>
    <property type="match status" value="1"/>
</dbReference>
<dbReference type="Gene3D" id="3.40.50.2300">
    <property type="match status" value="1"/>
</dbReference>
<dbReference type="InterPro" id="IPR003593">
    <property type="entry name" value="AAA+_ATPase"/>
</dbReference>
<evidence type="ECO:0000256" key="6">
    <source>
        <dbReference type="ARBA" id="ARBA00023163"/>
    </source>
</evidence>
<dbReference type="SMART" id="SM00448">
    <property type="entry name" value="REC"/>
    <property type="match status" value="1"/>
</dbReference>
<dbReference type="InterPro" id="IPR025944">
    <property type="entry name" value="Sigma_54_int_dom_CS"/>
</dbReference>
<name>A0A239Q1H5_9RHOB</name>
<evidence type="ECO:0000313" key="10">
    <source>
        <dbReference type="EMBL" id="SNT76354.1"/>
    </source>
</evidence>
<dbReference type="SUPFAM" id="SSF46689">
    <property type="entry name" value="Homeodomain-like"/>
    <property type="match status" value="1"/>
</dbReference>
<protein>
    <submittedName>
        <fullName evidence="10">Two component, sigma54 specific, transcriptional regulator, Fis family</fullName>
    </submittedName>
</protein>
<proteinExistence type="predicted"/>
<feature type="domain" description="Response regulatory" evidence="9">
    <location>
        <begin position="6"/>
        <end position="120"/>
    </location>
</feature>
<evidence type="ECO:0000256" key="7">
    <source>
        <dbReference type="PROSITE-ProRule" id="PRU00169"/>
    </source>
</evidence>
<dbReference type="PROSITE" id="PS00688">
    <property type="entry name" value="SIGMA54_INTERACT_3"/>
    <property type="match status" value="1"/>
</dbReference>
<dbReference type="RefSeq" id="WP_089345674.1">
    <property type="nucleotide sequence ID" value="NZ_CP067129.1"/>
</dbReference>
<dbReference type="CDD" id="cd00009">
    <property type="entry name" value="AAA"/>
    <property type="match status" value="1"/>
</dbReference>
<keyword evidence="1 7" id="KW-0597">Phosphoprotein</keyword>
<dbReference type="Pfam" id="PF00072">
    <property type="entry name" value="Response_reg"/>
    <property type="match status" value="1"/>
</dbReference>
<dbReference type="InterPro" id="IPR009057">
    <property type="entry name" value="Homeodomain-like_sf"/>
</dbReference>
<keyword evidence="11" id="KW-1185">Reference proteome</keyword>
<dbReference type="SUPFAM" id="SSF52172">
    <property type="entry name" value="CheY-like"/>
    <property type="match status" value="1"/>
</dbReference>
<reference evidence="10 11" key="1">
    <citation type="submission" date="2017-07" db="EMBL/GenBank/DDBJ databases">
        <authorList>
            <person name="Sun Z.S."/>
            <person name="Albrecht U."/>
            <person name="Echele G."/>
            <person name="Lee C.C."/>
        </authorList>
    </citation>
    <scope>NUCLEOTIDE SEQUENCE [LARGE SCALE GENOMIC DNA]</scope>
    <source>
        <strain evidence="10 11">DSM 14827</strain>
    </source>
</reference>
<evidence type="ECO:0000256" key="2">
    <source>
        <dbReference type="ARBA" id="ARBA00022741"/>
    </source>
</evidence>
<dbReference type="CDD" id="cd17549">
    <property type="entry name" value="REC_DctD-like"/>
    <property type="match status" value="1"/>
</dbReference>
<dbReference type="OrthoDB" id="9802388at2"/>
<dbReference type="GO" id="GO:0000160">
    <property type="term" value="P:phosphorelay signal transduction system"/>
    <property type="evidence" value="ECO:0007669"/>
    <property type="project" value="UniProtKB-KW"/>
</dbReference>
<dbReference type="InterPro" id="IPR027417">
    <property type="entry name" value="P-loop_NTPase"/>
</dbReference>
<keyword evidence="2" id="KW-0547">Nucleotide-binding</keyword>
<keyword evidence="6" id="KW-0804">Transcription</keyword>
<keyword evidence="3" id="KW-0067">ATP-binding</keyword>
<dbReference type="InterPro" id="IPR002197">
    <property type="entry name" value="HTH_Fis"/>
</dbReference>
<dbReference type="PROSITE" id="PS50110">
    <property type="entry name" value="RESPONSE_REGULATORY"/>
    <property type="match status" value="1"/>
</dbReference>
<evidence type="ECO:0000256" key="5">
    <source>
        <dbReference type="ARBA" id="ARBA00023015"/>
    </source>
</evidence>
<dbReference type="PANTHER" id="PTHR32071:SF57">
    <property type="entry name" value="C4-DICARBOXYLATE TRANSPORT TRANSCRIPTIONAL REGULATORY PROTEIN DCTD"/>
    <property type="match status" value="1"/>
</dbReference>
<dbReference type="GO" id="GO:0006355">
    <property type="term" value="P:regulation of DNA-templated transcription"/>
    <property type="evidence" value="ECO:0007669"/>
    <property type="project" value="InterPro"/>
</dbReference>
<evidence type="ECO:0000256" key="4">
    <source>
        <dbReference type="ARBA" id="ARBA00023012"/>
    </source>
</evidence>